<dbReference type="InterPro" id="IPR024983">
    <property type="entry name" value="CHAT_dom"/>
</dbReference>
<evidence type="ECO:0000259" key="6">
    <source>
        <dbReference type="Pfam" id="PF12770"/>
    </source>
</evidence>
<organism evidence="7 8">
    <name type="scientific">Chryseotalea sanaruensis</name>
    <dbReference type="NCBI Taxonomy" id="2482724"/>
    <lineage>
        <taxon>Bacteria</taxon>
        <taxon>Pseudomonadati</taxon>
        <taxon>Bacteroidota</taxon>
        <taxon>Cytophagia</taxon>
        <taxon>Cytophagales</taxon>
        <taxon>Chryseotaleaceae</taxon>
        <taxon>Chryseotalea</taxon>
    </lineage>
</organism>
<dbReference type="PANTHER" id="PTHR45641:SF19">
    <property type="entry name" value="NEPHROCYSTIN-3"/>
    <property type="match status" value="1"/>
</dbReference>
<sequence>MRCWLLLIFCFSINTTQAQDWRDLFASAQEAYEAGNSEKAIKIGTDCLTAYRNEDGATSENFASILRLLGNANFSIGEYADGLVYIQQELVIRESKQDIDYANALDNAAQFQNALGEYGKATELLQKARGILELFHRADDTPLLLNQLAIASTLYLSGNSMPAYETFKTAFSQVTNKSIKADELLVSFYYFGLASLENNFLKDAATCFSWLKEYYELNNDIENINYHEALYNLGDIRLSQLQLAEAETLLATSQKFFESTAQTGEELYTKIINARALCLQKLGRPTEATALFDILEKSGGGLSSSIALSNKAAIAQQTGRLAEAEKLYRDALKAFARSTETELLAYAETAQNLSVLLTELGRYDEAIVLLDDALASMKQAGKESGTKISSLFAKKGLALLKAGKYKEALNNYSQAVAQSGRQSDEWIIASNGIAVIYQQTGDFTKADSVVQEIFASYDQGIKEDMIFASVLNNYAALKQVEGQLLTSRDLLQQAAVITRKNAGALNLSYATALENLAYVNLQMGDLRSAKLAIDSVLIISNAILGDKSEEYASALINLGRYYQYAGEFSNAEPQFKKAIAILEQSSTGTQSEKIRATNGLATFYLTMGNYDEAEPLYIKSRKLIESQFRGDHPEYSTTLQNLATLYQLQDKFAEAELLLKQSLEIDKKTFGEQHPQYAISLQNLATVYQKQGQFDKARPLLEEVLKITEASVGKDHPSYSITLSNLASLYQDTNQPEKAETAWRESVAIRKRVLGEDHPDYARSLYGLATIAFAKGEYAEAKTLYENVVAKYLEQIRENFPSMSEKEKGAFYAKIKPVFDTYQDFCVQYYSRNRQNPGAAMVLKELYDIQLATKAILLNATNKVRSRILTSGDAALVLSFEEWIKIKEEVVRYYTLSEEERKSQNIDIAALQQKANDLEKVLSSKSELFKSQFDQAVIKTEQVASALQADEAAVEIIRLKRKFERDSIYYIGLVLKPNEVIPSLVVWSYGVKLETRLYRYHRNTIKFKIADTLSYKHFWQPLENELQGARHVYISSDGIFNKINLNTLQNVKTASWVLDNYSIGLVSNTSEVFTQQLSQPSNSKGAFLFGAVDFNNGGVVASGTTRSLARTYGFTDNEIPNLPATEKEVDEINTLLAKQQWEARSFKVKEASEENLKGLDNPKLIHIATHGYFMSDIDMDDRESDEVTFFNNPLLRSGILMAGAAQRRQSVSIESGEDGALSAYEAMNLYLDNTDLVVLSACETGLGEVRNGEGVYGLQRSFLVAGSKAVMMSLWQVDDQATQELMVKFYTLWLNTGNQQEAFRQAQIAMKAKFNDPYFWGAFIMIGK</sequence>
<dbReference type="PROSITE" id="PS50005">
    <property type="entry name" value="TPR"/>
    <property type="match status" value="3"/>
</dbReference>
<accession>A0A401UFF2</accession>
<evidence type="ECO:0000256" key="4">
    <source>
        <dbReference type="SAM" id="Coils"/>
    </source>
</evidence>
<protein>
    <submittedName>
        <fullName evidence="7">CHAT domain-containing protein</fullName>
    </submittedName>
</protein>
<dbReference type="InterPro" id="IPR011990">
    <property type="entry name" value="TPR-like_helical_dom_sf"/>
</dbReference>
<gene>
    <name evidence="7" type="ORF">SanaruYs_38930</name>
</gene>
<reference evidence="7 8" key="1">
    <citation type="submission" date="2018-11" db="EMBL/GenBank/DDBJ databases">
        <title>Chryseotalea sanarue gen. nov., sp., nov., a member of the family Cytophagaceae, isolated from a brackish lake in Hamamatsu Japan.</title>
        <authorList>
            <person name="Maejima Y."/>
            <person name="Iino T."/>
            <person name="Muraguchi Y."/>
            <person name="Fukuda K."/>
            <person name="Ohkuma M."/>
            <person name="Moriuchi R."/>
            <person name="Dohra H."/>
            <person name="Kimbara K."/>
            <person name="Shintani M."/>
        </authorList>
    </citation>
    <scope>NUCLEOTIDE SEQUENCE [LARGE SCALE GENOMIC DNA]</scope>
    <source>
        <strain evidence="7 8">Ys</strain>
    </source>
</reference>
<keyword evidence="2 3" id="KW-0802">TPR repeat</keyword>
<dbReference type="Pfam" id="PF13424">
    <property type="entry name" value="TPR_12"/>
    <property type="match status" value="4"/>
</dbReference>
<evidence type="ECO:0000256" key="2">
    <source>
        <dbReference type="ARBA" id="ARBA00022803"/>
    </source>
</evidence>
<dbReference type="Proteomes" id="UP000288227">
    <property type="component" value="Unassembled WGS sequence"/>
</dbReference>
<feature type="repeat" description="TPR" evidence="3">
    <location>
        <begin position="678"/>
        <end position="711"/>
    </location>
</feature>
<proteinExistence type="predicted"/>
<keyword evidence="8" id="KW-1185">Reference proteome</keyword>
<evidence type="ECO:0000256" key="5">
    <source>
        <dbReference type="SAM" id="SignalP"/>
    </source>
</evidence>
<dbReference type="InterPro" id="IPR019734">
    <property type="entry name" value="TPR_rpt"/>
</dbReference>
<feature type="coiled-coil region" evidence="4">
    <location>
        <begin position="901"/>
        <end position="928"/>
    </location>
</feature>
<dbReference type="Pfam" id="PF12770">
    <property type="entry name" value="CHAT"/>
    <property type="match status" value="1"/>
</dbReference>
<dbReference type="RefSeq" id="WP_127124292.1">
    <property type="nucleotide sequence ID" value="NZ_BHXQ01000008.1"/>
</dbReference>
<evidence type="ECO:0000256" key="3">
    <source>
        <dbReference type="PROSITE-ProRule" id="PRU00339"/>
    </source>
</evidence>
<dbReference type="SMART" id="SM00028">
    <property type="entry name" value="TPR"/>
    <property type="match status" value="13"/>
</dbReference>
<evidence type="ECO:0000256" key="1">
    <source>
        <dbReference type="ARBA" id="ARBA00022737"/>
    </source>
</evidence>
<name>A0A401UFF2_9BACT</name>
<evidence type="ECO:0000313" key="8">
    <source>
        <dbReference type="Proteomes" id="UP000288227"/>
    </source>
</evidence>
<feature type="domain" description="CHAT" evidence="6">
    <location>
        <begin position="1015"/>
        <end position="1328"/>
    </location>
</feature>
<feature type="repeat" description="TPR" evidence="3">
    <location>
        <begin position="389"/>
        <end position="422"/>
    </location>
</feature>
<dbReference type="EMBL" id="BHXQ01000008">
    <property type="protein sequence ID" value="GCC53648.1"/>
    <property type="molecule type" value="Genomic_DNA"/>
</dbReference>
<dbReference type="PANTHER" id="PTHR45641">
    <property type="entry name" value="TETRATRICOPEPTIDE REPEAT PROTEIN (AFU_ORTHOLOGUE AFUA_6G03870)"/>
    <property type="match status" value="1"/>
</dbReference>
<keyword evidence="1" id="KW-0677">Repeat</keyword>
<keyword evidence="4" id="KW-0175">Coiled coil</keyword>
<feature type="repeat" description="TPR" evidence="3">
    <location>
        <begin position="552"/>
        <end position="585"/>
    </location>
</feature>
<dbReference type="SUPFAM" id="SSF48452">
    <property type="entry name" value="TPR-like"/>
    <property type="match status" value="5"/>
</dbReference>
<evidence type="ECO:0000313" key="7">
    <source>
        <dbReference type="EMBL" id="GCC53648.1"/>
    </source>
</evidence>
<dbReference type="PRINTS" id="PR00381">
    <property type="entry name" value="KINESINLIGHT"/>
</dbReference>
<feature type="signal peptide" evidence="5">
    <location>
        <begin position="1"/>
        <end position="18"/>
    </location>
</feature>
<dbReference type="OrthoDB" id="9771112at2"/>
<dbReference type="Gene3D" id="1.25.40.10">
    <property type="entry name" value="Tetratricopeptide repeat domain"/>
    <property type="match status" value="5"/>
</dbReference>
<comment type="caution">
    <text evidence="7">The sequence shown here is derived from an EMBL/GenBank/DDBJ whole genome shotgun (WGS) entry which is preliminary data.</text>
</comment>
<feature type="chain" id="PRO_5019315940" evidence="5">
    <location>
        <begin position="19"/>
        <end position="1328"/>
    </location>
</feature>
<keyword evidence="5" id="KW-0732">Signal</keyword>